<dbReference type="PROSITE" id="PS51126">
    <property type="entry name" value="DILUTE"/>
    <property type="match status" value="1"/>
</dbReference>
<dbReference type="Gene3D" id="1.20.58.530">
    <property type="match status" value="1"/>
</dbReference>
<dbReference type="SMART" id="SM01132">
    <property type="entry name" value="DIL"/>
    <property type="match status" value="1"/>
</dbReference>
<dbReference type="GO" id="GO:0005935">
    <property type="term" value="C:cellular bud neck"/>
    <property type="evidence" value="ECO:0007669"/>
    <property type="project" value="EnsemblFungi"/>
</dbReference>
<gene>
    <name evidence="14" type="ORF">AO440_001132</name>
</gene>
<evidence type="ECO:0000256" key="8">
    <source>
        <dbReference type="ARBA" id="ARBA00023203"/>
    </source>
</evidence>
<keyword evidence="6 9" id="KW-0518">Myosin</keyword>
<evidence type="ECO:0000256" key="4">
    <source>
        <dbReference type="ARBA" id="ARBA00022840"/>
    </source>
</evidence>
<dbReference type="GO" id="GO:0000329">
    <property type="term" value="C:fungal-type vacuole membrane"/>
    <property type="evidence" value="ECO:0007669"/>
    <property type="project" value="EnsemblFungi"/>
</dbReference>
<dbReference type="FunFam" id="1.20.58.530:FF:000002">
    <property type="entry name" value="Class V myosin"/>
    <property type="match status" value="1"/>
</dbReference>
<feature type="domain" description="Myosin motor" evidence="12">
    <location>
        <begin position="70"/>
        <end position="780"/>
    </location>
</feature>
<dbReference type="Gene3D" id="6.20.240.20">
    <property type="match status" value="1"/>
</dbReference>
<dbReference type="GO" id="GO:0031267">
    <property type="term" value="F:small GTPase binding"/>
    <property type="evidence" value="ECO:0007669"/>
    <property type="project" value="EnsemblFungi"/>
</dbReference>
<comment type="caution">
    <text evidence="14">The sequence shown here is derived from an EMBL/GenBank/DDBJ whole genome shotgun (WGS) entry which is preliminary data.</text>
</comment>
<protein>
    <submittedName>
        <fullName evidence="14">Myosin-2</fullName>
    </submittedName>
</protein>
<evidence type="ECO:0000256" key="3">
    <source>
        <dbReference type="ARBA" id="ARBA00022741"/>
    </source>
</evidence>
<evidence type="ECO:0000259" key="12">
    <source>
        <dbReference type="PROSITE" id="PS51456"/>
    </source>
</evidence>
<feature type="region of interest" description="Actin-binding" evidence="9">
    <location>
        <begin position="650"/>
        <end position="672"/>
    </location>
</feature>
<dbReference type="GO" id="GO:0043332">
    <property type="term" value="C:mating projection tip"/>
    <property type="evidence" value="ECO:0007669"/>
    <property type="project" value="EnsemblFungi"/>
</dbReference>
<dbReference type="GO" id="GO:0034993">
    <property type="term" value="C:meiotic nuclear membrane microtubule tethering complex"/>
    <property type="evidence" value="ECO:0007669"/>
    <property type="project" value="EnsemblFungi"/>
</dbReference>
<dbReference type="GO" id="GO:0071563">
    <property type="term" value="C:Myo2p-Vac17p-Vac8p transport complex"/>
    <property type="evidence" value="ECO:0007669"/>
    <property type="project" value="EnsemblFungi"/>
</dbReference>
<dbReference type="SUPFAM" id="SSF52540">
    <property type="entry name" value="P-loop containing nucleoside triphosphate hydrolases"/>
    <property type="match status" value="2"/>
</dbReference>
<dbReference type="GO" id="GO:0031941">
    <property type="term" value="C:filamentous actin"/>
    <property type="evidence" value="ECO:0007669"/>
    <property type="project" value="EnsemblFungi"/>
</dbReference>
<evidence type="ECO:0000256" key="1">
    <source>
        <dbReference type="ARBA" id="ARBA00008314"/>
    </source>
</evidence>
<dbReference type="InterPro" id="IPR036103">
    <property type="entry name" value="MYSc_Myo5"/>
</dbReference>
<dbReference type="PROSITE" id="PS50096">
    <property type="entry name" value="IQ"/>
    <property type="match status" value="2"/>
</dbReference>
<dbReference type="VEuPathDB" id="FungiDB:GWK60_F00539"/>
<dbReference type="SUPFAM" id="SSF50084">
    <property type="entry name" value="Myosin S1 fragment, N-terminal domain"/>
    <property type="match status" value="1"/>
</dbReference>
<name>A0A0W0D5A2_CANGB</name>
<dbReference type="PROSITE" id="PS51456">
    <property type="entry name" value="MYOSIN_MOTOR"/>
    <property type="match status" value="1"/>
</dbReference>
<comment type="similarity">
    <text evidence="1 9">Belongs to the TRAFAC class myosin-kinesin ATPase superfamily. Myosin family.</text>
</comment>
<dbReference type="FunFam" id="1.10.10.820:FF:000001">
    <property type="entry name" value="Myosin heavy chain"/>
    <property type="match status" value="1"/>
</dbReference>
<dbReference type="GO" id="GO:0006904">
    <property type="term" value="P:vesicle docking involved in exocytosis"/>
    <property type="evidence" value="ECO:0007669"/>
    <property type="project" value="EnsemblFungi"/>
</dbReference>
<dbReference type="CDD" id="cd01380">
    <property type="entry name" value="MYSc_Myo5"/>
    <property type="match status" value="1"/>
</dbReference>
<dbReference type="PROSITE" id="PS51844">
    <property type="entry name" value="SH3_LIKE"/>
    <property type="match status" value="1"/>
</dbReference>
<dbReference type="GO" id="GO:0005934">
    <property type="term" value="C:cellular bud tip"/>
    <property type="evidence" value="ECO:0007669"/>
    <property type="project" value="EnsemblFungi"/>
</dbReference>
<proteinExistence type="inferred from homology"/>
<feature type="coiled-coil region" evidence="10">
    <location>
        <begin position="598"/>
        <end position="625"/>
    </location>
</feature>
<sequence>MSFEVGTRCWYPSKELGWIGAEVTKNDLKDGTYHMELALEDGKSVNIETKDLTDESDESLPLLRNPPILEATEDLTSLSYLNEPAVLHAIKQRYSQLNIYTYSGIVLIATNPFDRVDQLYSQDMIQAYAGKQRGEMEPHLFAIAEEAYRLMKDNKENQTIVVSGESGAGKTVSAKYIMRYFASVEEENSMTVQHQVEMSETEQKILATNPIMEAFGNAKTTRNDNSSRFGKYLEILFDKDTSIIGAKIRTYLLERSRLVYQPETERNYHIFYQMMAGLSPEEKAELHLKGAEDYYYMNQGGDVKIEGVDDKQEYNTTVDALTLVGISNETQQHIFKILAALLHIGNIEIKKTRNDASLSSDEENLKIACELLGIDSFNFAKWITKKQIITRSEKIVSNLNYSQALVARDSVAKFIYSALFDWLVENINTVLCNPAVVDKVASFIGVLDIYGFEHFEKNSFEQFCINYANEKLQQEFNQHVFKLEQEEYVKEQIEWSFIEFNDNQPCIDLIENKLGILSLLDEESRLPAGSDESWTQKLYQTLDKPPTNKVFSKPRFGQTKFVVSHYALDVAYDVEGFIEKNRDTVSDGHLEVLKASTNETLINILDTLERNANKLEDAKKAEQESKPAKPGPMRTVQRKPTLGSMFKQSLIELMTTIRSTNAHYIRCIKPNNDKEAWKFDNLMVLSQLRACGVLETIRISCAGFPSRWTFNEFILRYYILLPASEWSFIFTKKDMTEDDVIGLCNKILAVTVKEKEKYQIGNTKIFFKAGMLAFLEKLRSDKMHISSVLIQKNIRAKYYRREFLRIMSAITSLQQRVKGEVRRSIIDREFKNKAATEIQSLLRGYRRRSQILSIISSIRCIQLKVRKELNRKHAQVQHETDAAVAIQSKVRSFKPRKAFLEDRRKTVVVQSLIRRRFAQKKLKQLKADAKSVNHLKEVSYKLENKVVELTQNLAAKVKENKSLSARVVELQTSLEESALLQEELKQIKSKHDAELLEQKDVFAEKGKQIEEELNAANLQVEEYKSKLLDLTQEYEEHKATTKSYLEELEKTKAELIEVQTFNSDLQNEVNSLKEELSRLQTQISLGTVTANVLPQTPSKDIHMQRNVTNGTDIGPGSELNVRPVNSKDAGSVSNMGMDSYASDSNALTQINEELFRLLEDIEVLNNEITDGLLKDFEVPAAGVGMQLSRRDVVYPARILIIILSEMWRFGLTKQSEGFLAQVLTTIQKVVTTLKGNDLIPAGAFWLANVRELYSFVVFAQHSILTEESFKSGMTDDEYKEYVSLVTELKEDFESLSYNIYNIWLKKLQRELQKKAVNAVVLSEALPGFSAGQSGGLLNKIFSSGEEYTMDDILTFFNSIYWSMKSFQIENEVFHKVVTTLLNYVDAICFNDLIMKRNFLSWKRGLQLNYNVTRLEEWCKTHGVPDGTDCLQHLIQTSKLLQVRKYSIEDIDILRGICSSLTPAQLQKLITQYQVADYESPIPQEILKYVADIVKSEASLSASSKAPTHSNDIFITPETGPFNDPFADIETHKFDQVEAYIPAWLVLPTTKRIVELVAQQVSVQESQ</sequence>
<feature type="coiled-coil region" evidence="10">
    <location>
        <begin position="915"/>
        <end position="1082"/>
    </location>
</feature>
<evidence type="ECO:0000256" key="7">
    <source>
        <dbReference type="ARBA" id="ARBA00023175"/>
    </source>
</evidence>
<dbReference type="GO" id="GO:0045033">
    <property type="term" value="P:peroxisome inheritance"/>
    <property type="evidence" value="ECO:0007669"/>
    <property type="project" value="EnsemblFungi"/>
</dbReference>
<dbReference type="CDD" id="cd15480">
    <property type="entry name" value="fMyo2p_CBD"/>
    <property type="match status" value="1"/>
</dbReference>
<dbReference type="GO" id="GO:0030050">
    <property type="term" value="P:vesicle transport along actin filament"/>
    <property type="evidence" value="ECO:0007669"/>
    <property type="project" value="EnsemblFungi"/>
</dbReference>
<dbReference type="GO" id="GO:0007015">
    <property type="term" value="P:actin filament organization"/>
    <property type="evidence" value="ECO:0007669"/>
    <property type="project" value="TreeGrafter"/>
</dbReference>
<dbReference type="GO" id="GO:0000011">
    <property type="term" value="P:vacuole inheritance"/>
    <property type="evidence" value="ECO:0007669"/>
    <property type="project" value="EnsemblFungi"/>
</dbReference>
<dbReference type="GO" id="GO:0032432">
    <property type="term" value="C:actin filament bundle"/>
    <property type="evidence" value="ECO:0007669"/>
    <property type="project" value="EnsemblFungi"/>
</dbReference>
<dbReference type="GO" id="GO:0048313">
    <property type="term" value="P:Golgi inheritance"/>
    <property type="evidence" value="ECO:0007669"/>
    <property type="project" value="EnsemblFungi"/>
</dbReference>
<evidence type="ECO:0000256" key="2">
    <source>
        <dbReference type="ARBA" id="ARBA00022737"/>
    </source>
</evidence>
<organism evidence="14 15">
    <name type="scientific">Candida glabrata</name>
    <name type="common">Yeast</name>
    <name type="synonym">Torulopsis glabrata</name>
    <dbReference type="NCBI Taxonomy" id="5478"/>
    <lineage>
        <taxon>Eukaryota</taxon>
        <taxon>Fungi</taxon>
        <taxon>Dikarya</taxon>
        <taxon>Ascomycota</taxon>
        <taxon>Saccharomycotina</taxon>
        <taxon>Saccharomycetes</taxon>
        <taxon>Saccharomycetales</taxon>
        <taxon>Saccharomycetaceae</taxon>
        <taxon>Nakaseomyces</taxon>
    </lineage>
</organism>
<dbReference type="GO" id="GO:0005524">
    <property type="term" value="F:ATP binding"/>
    <property type="evidence" value="ECO:0007669"/>
    <property type="project" value="UniProtKB-UniRule"/>
</dbReference>
<dbReference type="GO" id="GO:0006898">
    <property type="term" value="P:receptor-mediated endocytosis"/>
    <property type="evidence" value="ECO:0007669"/>
    <property type="project" value="EnsemblFungi"/>
</dbReference>
<dbReference type="Gene3D" id="1.20.120.720">
    <property type="entry name" value="Myosin VI head, motor domain, U50 subdomain"/>
    <property type="match status" value="1"/>
</dbReference>
<dbReference type="InterPro" id="IPR000048">
    <property type="entry name" value="IQ_motif_EF-hand-BS"/>
</dbReference>
<dbReference type="InterPro" id="IPR001609">
    <property type="entry name" value="Myosin_head_motor_dom-like"/>
</dbReference>
<dbReference type="GO" id="GO:0005516">
    <property type="term" value="F:calmodulin binding"/>
    <property type="evidence" value="ECO:0007669"/>
    <property type="project" value="EnsemblFungi"/>
</dbReference>
<reference evidence="14 15" key="1">
    <citation type="submission" date="2015-10" db="EMBL/GenBank/DDBJ databases">
        <title>Draft genomes sequences of Candida glabrata isolates 1A, 1B, 2A, 2B, 3A and 3B.</title>
        <authorList>
            <person name="Haavelsrud O.E."/>
            <person name="Gaustad P."/>
        </authorList>
    </citation>
    <scope>NUCLEOTIDE SEQUENCE [LARGE SCALE GENOMIC DNA]</scope>
    <source>
        <strain evidence="14">910700640</strain>
    </source>
</reference>
<dbReference type="Gene3D" id="1.20.5.190">
    <property type="match status" value="2"/>
</dbReference>
<evidence type="ECO:0000259" key="11">
    <source>
        <dbReference type="PROSITE" id="PS51126"/>
    </source>
</evidence>
<dbReference type="Proteomes" id="UP000054886">
    <property type="component" value="Unassembled WGS sequence"/>
</dbReference>
<dbReference type="FunFam" id="1.20.120.720:FF:000023">
    <property type="entry name" value="Class V myosin"/>
    <property type="match status" value="1"/>
</dbReference>
<dbReference type="InterPro" id="IPR046943">
    <property type="entry name" value="Fungal_Myo2/2A_CBD"/>
</dbReference>
<feature type="domain" description="Myosin N-terminal SH3-like" evidence="13">
    <location>
        <begin position="4"/>
        <end position="57"/>
    </location>
</feature>
<dbReference type="InterPro" id="IPR004009">
    <property type="entry name" value="SH3_Myosin"/>
</dbReference>
<keyword evidence="3 9" id="KW-0547">Nucleotide-binding</keyword>
<dbReference type="VEuPathDB" id="FungiDB:B1J91_F00671g"/>
<evidence type="ECO:0000313" key="14">
    <source>
        <dbReference type="EMBL" id="KTB12292.1"/>
    </source>
</evidence>
<dbReference type="VEuPathDB" id="FungiDB:GVI51_F00539"/>
<dbReference type="GO" id="GO:0051015">
    <property type="term" value="F:actin filament binding"/>
    <property type="evidence" value="ECO:0007669"/>
    <property type="project" value="EnsemblFungi"/>
</dbReference>
<dbReference type="InterPro" id="IPR027417">
    <property type="entry name" value="P-loop_NTPase"/>
</dbReference>
<keyword evidence="2" id="KW-0677">Repeat</keyword>
<dbReference type="Gene3D" id="3.40.850.10">
    <property type="entry name" value="Kinesin motor domain"/>
    <property type="match status" value="1"/>
</dbReference>
<dbReference type="SMART" id="SM00242">
    <property type="entry name" value="MYSc"/>
    <property type="match status" value="1"/>
</dbReference>
<evidence type="ECO:0000313" key="15">
    <source>
        <dbReference type="Proteomes" id="UP000054886"/>
    </source>
</evidence>
<dbReference type="PANTHER" id="PTHR13140">
    <property type="entry name" value="MYOSIN"/>
    <property type="match status" value="1"/>
</dbReference>
<keyword evidence="8 9" id="KW-0009">Actin-binding</keyword>
<evidence type="ECO:0000256" key="10">
    <source>
        <dbReference type="SAM" id="Coils"/>
    </source>
</evidence>
<keyword evidence="7 9" id="KW-0505">Motor protein</keyword>
<keyword evidence="5 10" id="KW-0175">Coiled coil</keyword>
<dbReference type="PRINTS" id="PR00193">
    <property type="entry name" value="MYOSINHEAVY"/>
</dbReference>
<dbReference type="Pfam" id="PF00063">
    <property type="entry name" value="Myosin_head"/>
    <property type="match status" value="1"/>
</dbReference>
<accession>A0A0W0D5A2</accession>
<dbReference type="GO" id="GO:0007107">
    <property type="term" value="P:membrane addition at site of cytokinesis"/>
    <property type="evidence" value="ECO:0007669"/>
    <property type="project" value="EnsemblFungi"/>
</dbReference>
<dbReference type="Pfam" id="PF01843">
    <property type="entry name" value="DIL"/>
    <property type="match status" value="1"/>
</dbReference>
<evidence type="ECO:0000259" key="13">
    <source>
        <dbReference type="PROSITE" id="PS51844"/>
    </source>
</evidence>
<keyword evidence="4 9" id="KW-0067">ATP-binding</keyword>
<dbReference type="GO" id="GO:0016459">
    <property type="term" value="C:myosin complex"/>
    <property type="evidence" value="ECO:0007669"/>
    <property type="project" value="UniProtKB-KW"/>
</dbReference>
<dbReference type="Gene3D" id="1.10.10.820">
    <property type="match status" value="1"/>
</dbReference>
<feature type="binding site" evidence="9">
    <location>
        <begin position="164"/>
        <end position="171"/>
    </location>
    <ligand>
        <name>ATP</name>
        <dbReference type="ChEBI" id="CHEBI:30616"/>
    </ligand>
</feature>
<dbReference type="GO" id="GO:0000131">
    <property type="term" value="C:incipient cellular bud site"/>
    <property type="evidence" value="ECO:0007669"/>
    <property type="project" value="EnsemblFungi"/>
</dbReference>
<evidence type="ECO:0000256" key="6">
    <source>
        <dbReference type="ARBA" id="ARBA00023123"/>
    </source>
</evidence>
<dbReference type="GO" id="GO:0000001">
    <property type="term" value="P:mitochondrion inheritance"/>
    <property type="evidence" value="ECO:0007669"/>
    <property type="project" value="EnsemblFungi"/>
</dbReference>
<dbReference type="PANTHER" id="PTHR13140:SF706">
    <property type="entry name" value="DILUTE CLASS UNCONVENTIONAL MYOSIN, ISOFORM C"/>
    <property type="match status" value="1"/>
</dbReference>
<dbReference type="InterPro" id="IPR002710">
    <property type="entry name" value="Dilute_dom"/>
</dbReference>
<dbReference type="GO" id="GO:0000132">
    <property type="term" value="P:establishment of mitotic spindle orientation"/>
    <property type="evidence" value="ECO:0007669"/>
    <property type="project" value="EnsemblFungi"/>
</dbReference>
<evidence type="ECO:0000256" key="9">
    <source>
        <dbReference type="PROSITE-ProRule" id="PRU00782"/>
    </source>
</evidence>
<dbReference type="GO" id="GO:0000146">
    <property type="term" value="F:microfilament motor activity"/>
    <property type="evidence" value="ECO:0007669"/>
    <property type="project" value="EnsemblFungi"/>
</dbReference>
<dbReference type="SMART" id="SM00015">
    <property type="entry name" value="IQ"/>
    <property type="match status" value="4"/>
</dbReference>
<dbReference type="InterPro" id="IPR036961">
    <property type="entry name" value="Kinesin_motor_dom_sf"/>
</dbReference>
<dbReference type="VEuPathDB" id="FungiDB:CAGL0F00671g"/>
<evidence type="ECO:0000256" key="5">
    <source>
        <dbReference type="ARBA" id="ARBA00023054"/>
    </source>
</evidence>
<dbReference type="GO" id="GO:0030133">
    <property type="term" value="C:transport vesicle"/>
    <property type="evidence" value="ECO:0007669"/>
    <property type="project" value="EnsemblFungi"/>
</dbReference>
<feature type="domain" description="Dilute" evidence="11">
    <location>
        <begin position="1220"/>
        <end position="1495"/>
    </location>
</feature>
<dbReference type="GO" id="GO:0048312">
    <property type="term" value="P:intracellular distribution of mitochondria"/>
    <property type="evidence" value="ECO:0007669"/>
    <property type="project" value="EnsemblFungi"/>
</dbReference>
<dbReference type="EMBL" id="LLZZ01000022">
    <property type="protein sequence ID" value="KTB12292.1"/>
    <property type="molecule type" value="Genomic_DNA"/>
</dbReference>